<keyword evidence="1" id="KW-0812">Transmembrane</keyword>
<evidence type="ECO:0000313" key="2">
    <source>
        <dbReference type="EMBL" id="EOW84221.1"/>
    </source>
</evidence>
<dbReference type="AlphaFoldDB" id="S1NVN4"/>
<dbReference type="OrthoDB" id="2193994at2"/>
<comment type="caution">
    <text evidence="2">The sequence shown here is derived from an EMBL/GenBank/DDBJ whole genome shotgun (WGS) entry which is preliminary data.</text>
</comment>
<protein>
    <submittedName>
        <fullName evidence="2">Uncharacterized protein</fullName>
    </submittedName>
</protein>
<dbReference type="Proteomes" id="UP000014113">
    <property type="component" value="Unassembled WGS sequence"/>
</dbReference>
<dbReference type="PATRIC" id="fig|1121865.3.peg.109"/>
<keyword evidence="1" id="KW-1133">Transmembrane helix</keyword>
<evidence type="ECO:0000313" key="3">
    <source>
        <dbReference type="Proteomes" id="UP000014113"/>
    </source>
</evidence>
<reference evidence="2 3" key="1">
    <citation type="submission" date="2013-03" db="EMBL/GenBank/DDBJ databases">
        <title>The Genome Sequence of Enterococcus columbae ATCC_51263 (PacBio/Illumina hybrid assembly).</title>
        <authorList>
            <consortium name="The Broad Institute Genomics Platform"/>
            <consortium name="The Broad Institute Genome Sequencing Center for Infectious Disease"/>
            <person name="Earl A."/>
            <person name="Russ C."/>
            <person name="Gilmore M."/>
            <person name="Surin D."/>
            <person name="Walker B."/>
            <person name="Young S."/>
            <person name="Zeng Q."/>
            <person name="Gargeya S."/>
            <person name="Fitzgerald M."/>
            <person name="Haas B."/>
            <person name="Abouelleil A."/>
            <person name="Allen A.W."/>
            <person name="Alvarado L."/>
            <person name="Arachchi H.M."/>
            <person name="Berlin A.M."/>
            <person name="Chapman S.B."/>
            <person name="Gainer-Dewar J."/>
            <person name="Goldberg J."/>
            <person name="Griggs A."/>
            <person name="Gujja S."/>
            <person name="Hansen M."/>
            <person name="Howarth C."/>
            <person name="Imamovic A."/>
            <person name="Ireland A."/>
            <person name="Larimer J."/>
            <person name="McCowan C."/>
            <person name="Murphy C."/>
            <person name="Pearson M."/>
            <person name="Poon T.W."/>
            <person name="Priest M."/>
            <person name="Roberts A."/>
            <person name="Saif S."/>
            <person name="Shea T."/>
            <person name="Sisk P."/>
            <person name="Sykes S."/>
            <person name="Wortman J."/>
            <person name="Nusbaum C."/>
            <person name="Birren B."/>
        </authorList>
    </citation>
    <scope>NUCLEOTIDE SEQUENCE [LARGE SCALE GENOMIC DNA]</scope>
    <source>
        <strain evidence="2 3">ATCC 51263</strain>
    </source>
</reference>
<dbReference type="RefSeq" id="WP_016182285.1">
    <property type="nucleotide sequence ID" value="NZ_JXKI01000007.1"/>
</dbReference>
<name>S1NVN4_9ENTE</name>
<dbReference type="STRING" id="1121865.OMW_00114"/>
<sequence>MSFKRFAQLFIIYVLAILCSEAVVQLFSVQSIIVRLAIFIIVGYIVLTIPLTVLTLLKNKK</sequence>
<gene>
    <name evidence="2" type="ORF">I568_00708</name>
</gene>
<accession>S1NVN4</accession>
<evidence type="ECO:0000256" key="1">
    <source>
        <dbReference type="SAM" id="Phobius"/>
    </source>
</evidence>
<dbReference type="eggNOG" id="ENOG50306QW">
    <property type="taxonomic scope" value="Bacteria"/>
</dbReference>
<organism evidence="2 3">
    <name type="scientific">Enterococcus columbae DSM 7374 = ATCC 51263</name>
    <dbReference type="NCBI Taxonomy" id="1121865"/>
    <lineage>
        <taxon>Bacteria</taxon>
        <taxon>Bacillati</taxon>
        <taxon>Bacillota</taxon>
        <taxon>Bacilli</taxon>
        <taxon>Lactobacillales</taxon>
        <taxon>Enterococcaceae</taxon>
        <taxon>Enterococcus</taxon>
    </lineage>
</organism>
<proteinExistence type="predicted"/>
<keyword evidence="3" id="KW-1185">Reference proteome</keyword>
<feature type="transmembrane region" description="Helical" evidence="1">
    <location>
        <begin position="32"/>
        <end position="57"/>
    </location>
</feature>
<dbReference type="EMBL" id="ASWJ01000004">
    <property type="protein sequence ID" value="EOW84221.1"/>
    <property type="molecule type" value="Genomic_DNA"/>
</dbReference>
<keyword evidence="1" id="KW-0472">Membrane</keyword>